<dbReference type="EMBL" id="SKBM01000025">
    <property type="protein sequence ID" value="TCZ55769.1"/>
    <property type="molecule type" value="Genomic_DNA"/>
</dbReference>
<dbReference type="OrthoDB" id="8482134at2"/>
<accession>A0A4R4D6W7</accession>
<dbReference type="AlphaFoldDB" id="A0A4R4D6W7"/>
<evidence type="ECO:0000313" key="2">
    <source>
        <dbReference type="Proteomes" id="UP000295023"/>
    </source>
</evidence>
<keyword evidence="2" id="KW-1185">Reference proteome</keyword>
<gene>
    <name evidence="1" type="ORF">EXY23_20785</name>
</gene>
<sequence>MRPARPLEDHIIAALTQALAEGRTDAAEHLLRAVETLCSDATPGSVLADAYGAAFGSPPTRLVRRILRQ</sequence>
<reference evidence="1 2" key="1">
    <citation type="submission" date="2019-03" db="EMBL/GenBank/DDBJ databases">
        <title>Paracraurococcus aquatilis NE82 genome sequence.</title>
        <authorList>
            <person name="Zhao Y."/>
            <person name="Du Z."/>
        </authorList>
    </citation>
    <scope>NUCLEOTIDE SEQUENCE [LARGE SCALE GENOMIC DNA]</scope>
    <source>
        <strain evidence="1 2">NE82</strain>
    </source>
</reference>
<proteinExistence type="predicted"/>
<protein>
    <submittedName>
        <fullName evidence="1">Uncharacterized protein</fullName>
    </submittedName>
</protein>
<organism evidence="1 2">
    <name type="scientific">Roseicella aquatilis</name>
    <dbReference type="NCBI Taxonomy" id="2527868"/>
    <lineage>
        <taxon>Bacteria</taxon>
        <taxon>Pseudomonadati</taxon>
        <taxon>Pseudomonadota</taxon>
        <taxon>Alphaproteobacteria</taxon>
        <taxon>Acetobacterales</taxon>
        <taxon>Roseomonadaceae</taxon>
        <taxon>Roseicella</taxon>
    </lineage>
</organism>
<comment type="caution">
    <text evidence="1">The sequence shown here is derived from an EMBL/GenBank/DDBJ whole genome shotgun (WGS) entry which is preliminary data.</text>
</comment>
<name>A0A4R4D6W7_9PROT</name>
<evidence type="ECO:0000313" key="1">
    <source>
        <dbReference type="EMBL" id="TCZ55769.1"/>
    </source>
</evidence>
<dbReference type="RefSeq" id="WP_132294112.1">
    <property type="nucleotide sequence ID" value="NZ_SKBM01000025.1"/>
</dbReference>
<dbReference type="Proteomes" id="UP000295023">
    <property type="component" value="Unassembled WGS sequence"/>
</dbReference>